<keyword evidence="1" id="KW-1133">Transmembrane helix</keyword>
<gene>
    <name evidence="2" type="ORF">OG469_02880</name>
</gene>
<dbReference type="InterPro" id="IPR021257">
    <property type="entry name" value="DUF2809"/>
</dbReference>
<accession>A0ABZ1W150</accession>
<organism evidence="2 3">
    <name type="scientific">Kitasatospora herbaricolor</name>
    <dbReference type="NCBI Taxonomy" id="68217"/>
    <lineage>
        <taxon>Bacteria</taxon>
        <taxon>Bacillati</taxon>
        <taxon>Actinomycetota</taxon>
        <taxon>Actinomycetes</taxon>
        <taxon>Kitasatosporales</taxon>
        <taxon>Streptomycetaceae</taxon>
        <taxon>Kitasatospora</taxon>
    </lineage>
</organism>
<evidence type="ECO:0000313" key="2">
    <source>
        <dbReference type="EMBL" id="WUS54540.1"/>
    </source>
</evidence>
<dbReference type="EMBL" id="CP108482">
    <property type="protein sequence ID" value="WUS54540.1"/>
    <property type="molecule type" value="Genomic_DNA"/>
</dbReference>
<sequence length="145" mass="14951">MSDLRGDTGLVRVRVGAGLAALLTVAAGLGVRAVAGAEPAKYAGDALYTVLLHALVVLLAPRIRPGAAAALALAASWAVEFAQLTGVPAELSGRSTLARLVLGSTFNPPDLFWYLVGAWFAWSVHSVVRRLAGGVRRPLRATGGP</sequence>
<evidence type="ECO:0000256" key="1">
    <source>
        <dbReference type="SAM" id="Phobius"/>
    </source>
</evidence>
<reference evidence="2 3" key="1">
    <citation type="submission" date="2022-10" db="EMBL/GenBank/DDBJ databases">
        <title>The complete genomes of actinobacterial strains from the NBC collection.</title>
        <authorList>
            <person name="Joergensen T.S."/>
            <person name="Alvarez Arevalo M."/>
            <person name="Sterndorff E.B."/>
            <person name="Faurdal D."/>
            <person name="Vuksanovic O."/>
            <person name="Mourched A.-S."/>
            <person name="Charusanti P."/>
            <person name="Shaw S."/>
            <person name="Blin K."/>
            <person name="Weber T."/>
        </authorList>
    </citation>
    <scope>NUCLEOTIDE SEQUENCE [LARGE SCALE GENOMIC DNA]</scope>
    <source>
        <strain evidence="2 3">NBC_01247</strain>
    </source>
</reference>
<feature type="transmembrane region" description="Helical" evidence="1">
    <location>
        <begin position="111"/>
        <end position="128"/>
    </location>
</feature>
<dbReference type="RefSeq" id="WP_329500922.1">
    <property type="nucleotide sequence ID" value="NZ_CP108460.1"/>
</dbReference>
<protein>
    <submittedName>
        <fullName evidence="2">DUF2809 domain-containing protein</fullName>
    </submittedName>
</protein>
<keyword evidence="3" id="KW-1185">Reference proteome</keyword>
<dbReference type="Proteomes" id="UP001432014">
    <property type="component" value="Chromosome"/>
</dbReference>
<name>A0ABZ1W150_9ACTN</name>
<evidence type="ECO:0000313" key="3">
    <source>
        <dbReference type="Proteomes" id="UP001432014"/>
    </source>
</evidence>
<keyword evidence="1" id="KW-0472">Membrane</keyword>
<proteinExistence type="predicted"/>
<keyword evidence="1" id="KW-0812">Transmembrane</keyword>
<dbReference type="Pfam" id="PF10990">
    <property type="entry name" value="DUF2809"/>
    <property type="match status" value="1"/>
</dbReference>